<dbReference type="Proteomes" id="UP001176941">
    <property type="component" value="Chromosome 4"/>
</dbReference>
<protein>
    <submittedName>
        <fullName evidence="1">Uncharacterized protein</fullName>
    </submittedName>
</protein>
<accession>A0ABN8ZMP1</accession>
<evidence type="ECO:0000313" key="1">
    <source>
        <dbReference type="EMBL" id="CAI9174231.1"/>
    </source>
</evidence>
<proteinExistence type="predicted"/>
<name>A0ABN8ZMP1_RANTA</name>
<keyword evidence="2" id="KW-1185">Reference proteome</keyword>
<evidence type="ECO:0000313" key="2">
    <source>
        <dbReference type="Proteomes" id="UP001176941"/>
    </source>
</evidence>
<organism evidence="1 2">
    <name type="scientific">Rangifer tarandus platyrhynchus</name>
    <name type="common">Svalbard reindeer</name>
    <dbReference type="NCBI Taxonomy" id="3082113"/>
    <lineage>
        <taxon>Eukaryota</taxon>
        <taxon>Metazoa</taxon>
        <taxon>Chordata</taxon>
        <taxon>Craniata</taxon>
        <taxon>Vertebrata</taxon>
        <taxon>Euteleostomi</taxon>
        <taxon>Mammalia</taxon>
        <taxon>Eutheria</taxon>
        <taxon>Laurasiatheria</taxon>
        <taxon>Artiodactyla</taxon>
        <taxon>Ruminantia</taxon>
        <taxon>Pecora</taxon>
        <taxon>Cervidae</taxon>
        <taxon>Odocoileinae</taxon>
        <taxon>Rangifer</taxon>
    </lineage>
</organism>
<reference evidence="1" key="1">
    <citation type="submission" date="2023-04" db="EMBL/GenBank/DDBJ databases">
        <authorList>
            <consortium name="ELIXIR-Norway"/>
        </authorList>
    </citation>
    <scope>NUCLEOTIDE SEQUENCE [LARGE SCALE GENOMIC DNA]</scope>
</reference>
<gene>
    <name evidence="1" type="ORF">MRATA1EN1_LOCUS23193</name>
</gene>
<dbReference type="EMBL" id="OX459940">
    <property type="protein sequence ID" value="CAI9174231.1"/>
    <property type="molecule type" value="Genomic_DNA"/>
</dbReference>
<sequence>MLECPLKTHEELAGVVTSVTRHHGTEPQGWEEHYLIVPSEFCIMSECKLNPNERGTVPTMASRSNSATACLKGQAFRGHQVHFLVMQMRRPRHSWFAFLQNGKYMLREATSPFHLCADEAVR</sequence>